<organism evidence="2 3">
    <name type="scientific">Branchiostoma lanceolatum</name>
    <name type="common">Common lancelet</name>
    <name type="synonym">Amphioxus lanceolatum</name>
    <dbReference type="NCBI Taxonomy" id="7740"/>
    <lineage>
        <taxon>Eukaryota</taxon>
        <taxon>Metazoa</taxon>
        <taxon>Chordata</taxon>
        <taxon>Cephalochordata</taxon>
        <taxon>Leptocardii</taxon>
        <taxon>Amphioxiformes</taxon>
        <taxon>Branchiostomatidae</taxon>
        <taxon>Branchiostoma</taxon>
    </lineage>
</organism>
<dbReference type="Proteomes" id="UP000838412">
    <property type="component" value="Chromosome 14"/>
</dbReference>
<name>A0A8K0EAP8_BRALA</name>
<evidence type="ECO:0000256" key="1">
    <source>
        <dbReference type="SAM" id="MobiDB-lite"/>
    </source>
</evidence>
<evidence type="ECO:0000313" key="3">
    <source>
        <dbReference type="Proteomes" id="UP000838412"/>
    </source>
</evidence>
<protein>
    <submittedName>
        <fullName evidence="2">Hypp7479 protein</fullName>
    </submittedName>
</protein>
<feature type="compositionally biased region" description="Basic and acidic residues" evidence="1">
    <location>
        <begin position="19"/>
        <end position="35"/>
    </location>
</feature>
<evidence type="ECO:0000313" key="2">
    <source>
        <dbReference type="EMBL" id="CAH1245402.1"/>
    </source>
</evidence>
<dbReference type="EMBL" id="OV696699">
    <property type="protein sequence ID" value="CAH1245402.1"/>
    <property type="molecule type" value="Genomic_DNA"/>
</dbReference>
<proteinExistence type="predicted"/>
<reference evidence="2" key="1">
    <citation type="submission" date="2022-01" db="EMBL/GenBank/DDBJ databases">
        <authorList>
            <person name="Braso-Vives M."/>
        </authorList>
    </citation>
    <scope>NUCLEOTIDE SEQUENCE</scope>
</reference>
<dbReference type="AlphaFoldDB" id="A0A8K0EAP8"/>
<sequence length="72" mass="8081">MTKRLGGYCLVNTSSLDPKLRHTQTERSMERRKTQGVDQNDLIGNQKTFPPPVLRALGCPMWVTRARGAAIL</sequence>
<feature type="compositionally biased region" description="Polar residues" evidence="1">
    <location>
        <begin position="36"/>
        <end position="46"/>
    </location>
</feature>
<feature type="region of interest" description="Disordered" evidence="1">
    <location>
        <begin position="19"/>
        <end position="46"/>
    </location>
</feature>
<keyword evidence="3" id="KW-1185">Reference proteome</keyword>
<gene>
    <name evidence="2" type="primary">Hypp7479</name>
    <name evidence="2" type="ORF">BLAG_LOCUS7750</name>
</gene>
<accession>A0A8K0EAP8</accession>